<dbReference type="Pfam" id="PF00625">
    <property type="entry name" value="Guanylate_kin"/>
    <property type="match status" value="1"/>
</dbReference>
<evidence type="ECO:0000256" key="1">
    <source>
        <dbReference type="ARBA" id="ARBA00005790"/>
    </source>
</evidence>
<keyword evidence="2" id="KW-0808">Transferase</keyword>
<dbReference type="Proteomes" id="UP000326759">
    <property type="component" value="Unassembled WGS sequence"/>
</dbReference>
<dbReference type="SMART" id="SM00072">
    <property type="entry name" value="GuKc"/>
    <property type="match status" value="1"/>
</dbReference>
<reference evidence="5 6" key="1">
    <citation type="journal article" date="2019" name="PLoS Biol.">
        <title>Sex chromosomes control vertical transmission of feminizing Wolbachia symbionts in an isopod.</title>
        <authorList>
            <person name="Becking T."/>
            <person name="Chebbi M.A."/>
            <person name="Giraud I."/>
            <person name="Moumen B."/>
            <person name="Laverre T."/>
            <person name="Caubet Y."/>
            <person name="Peccoud J."/>
            <person name="Gilbert C."/>
            <person name="Cordaux R."/>
        </authorList>
    </citation>
    <scope>NUCLEOTIDE SEQUENCE [LARGE SCALE GENOMIC DNA]</scope>
    <source>
        <strain evidence="5">ANa2</strain>
        <tissue evidence="5">Whole body excluding digestive tract and cuticle</tissue>
    </source>
</reference>
<comment type="caution">
    <text evidence="5">The sequence shown here is derived from an EMBL/GenBank/DDBJ whole genome shotgun (WGS) entry which is preliminary data.</text>
</comment>
<dbReference type="InterPro" id="IPR020590">
    <property type="entry name" value="Guanylate_kinase_CS"/>
</dbReference>
<evidence type="ECO:0000256" key="3">
    <source>
        <dbReference type="ARBA" id="ARBA00022777"/>
    </source>
</evidence>
<dbReference type="GO" id="GO:0005829">
    <property type="term" value="C:cytosol"/>
    <property type="evidence" value="ECO:0007669"/>
    <property type="project" value="TreeGrafter"/>
</dbReference>
<dbReference type="PANTHER" id="PTHR23117:SF13">
    <property type="entry name" value="GUANYLATE KINASE"/>
    <property type="match status" value="1"/>
</dbReference>
<organism evidence="5 6">
    <name type="scientific">Armadillidium nasatum</name>
    <dbReference type="NCBI Taxonomy" id="96803"/>
    <lineage>
        <taxon>Eukaryota</taxon>
        <taxon>Metazoa</taxon>
        <taxon>Ecdysozoa</taxon>
        <taxon>Arthropoda</taxon>
        <taxon>Crustacea</taxon>
        <taxon>Multicrustacea</taxon>
        <taxon>Malacostraca</taxon>
        <taxon>Eumalacostraca</taxon>
        <taxon>Peracarida</taxon>
        <taxon>Isopoda</taxon>
        <taxon>Oniscidea</taxon>
        <taxon>Crinocheta</taxon>
        <taxon>Armadillidiidae</taxon>
        <taxon>Armadillidium</taxon>
    </lineage>
</organism>
<feature type="non-terminal residue" evidence="5">
    <location>
        <position position="1"/>
    </location>
</feature>
<dbReference type="EMBL" id="SEYY01000729">
    <property type="protein sequence ID" value="KAB7506597.1"/>
    <property type="molecule type" value="Genomic_DNA"/>
</dbReference>
<dbReference type="PANTHER" id="PTHR23117">
    <property type="entry name" value="GUANYLATE KINASE-RELATED"/>
    <property type="match status" value="1"/>
</dbReference>
<dbReference type="Gene3D" id="3.30.63.10">
    <property type="entry name" value="Guanylate Kinase phosphate binding domain"/>
    <property type="match status" value="1"/>
</dbReference>
<dbReference type="CDD" id="cd00071">
    <property type="entry name" value="GMPK"/>
    <property type="match status" value="1"/>
</dbReference>
<sequence length="260" mass="30007">VGKTTLINKLLEDFGETLGFSVSYTTREVRKGERVGIDYRYVSKEEFAQKKFYETCKFSENYYGTSKEEIKRIKKEGKIPLLDVNVKSIKQLKQQQELVCSLIIFIKPPNPVLKTLEERLKKRSEITGENEDAIKKRLASAQIELEECENLKLRNIIINDYIDNAYEKLSEIVLPVIERLHGKYSNLVLDNNIDAKTKTKKTVVNNSNFDTDNNDDINNLPALQDDNRNIFDRALADPEDDHRDLFDPDNIPSGRSCIML</sequence>
<evidence type="ECO:0000256" key="2">
    <source>
        <dbReference type="ARBA" id="ARBA00022679"/>
    </source>
</evidence>
<evidence type="ECO:0000313" key="6">
    <source>
        <dbReference type="Proteomes" id="UP000326759"/>
    </source>
</evidence>
<feature type="domain" description="Guanylate kinase-like" evidence="4">
    <location>
        <begin position="1"/>
        <end position="174"/>
    </location>
</feature>
<dbReference type="OrthoDB" id="66881at2759"/>
<dbReference type="PROSITE" id="PS50052">
    <property type="entry name" value="GUANYLATE_KINASE_2"/>
    <property type="match status" value="1"/>
</dbReference>
<dbReference type="InterPro" id="IPR008144">
    <property type="entry name" value="Guanylate_kin-like_dom"/>
</dbReference>
<proteinExistence type="inferred from homology"/>
<protein>
    <submittedName>
        <fullName evidence="5">Guanylate kinase</fullName>
    </submittedName>
</protein>
<dbReference type="PROSITE" id="PS00856">
    <property type="entry name" value="GUANYLATE_KINASE_1"/>
    <property type="match status" value="1"/>
</dbReference>
<keyword evidence="3 5" id="KW-0418">Kinase</keyword>
<evidence type="ECO:0000259" key="4">
    <source>
        <dbReference type="PROSITE" id="PS50052"/>
    </source>
</evidence>
<dbReference type="GO" id="GO:0004385">
    <property type="term" value="F:GMP kinase activity"/>
    <property type="evidence" value="ECO:0007669"/>
    <property type="project" value="TreeGrafter"/>
</dbReference>
<dbReference type="SUPFAM" id="SSF52540">
    <property type="entry name" value="P-loop containing nucleoside triphosphate hydrolases"/>
    <property type="match status" value="1"/>
</dbReference>
<dbReference type="Gene3D" id="3.40.50.300">
    <property type="entry name" value="P-loop containing nucleotide triphosphate hydrolases"/>
    <property type="match status" value="1"/>
</dbReference>
<gene>
    <name evidence="5" type="ORF">Anas_00875</name>
</gene>
<dbReference type="InterPro" id="IPR027417">
    <property type="entry name" value="P-loop_NTPase"/>
</dbReference>
<dbReference type="InterPro" id="IPR008145">
    <property type="entry name" value="GK/Ca_channel_bsu"/>
</dbReference>
<keyword evidence="6" id="KW-1185">Reference proteome</keyword>
<accession>A0A5N5TKB9</accession>
<evidence type="ECO:0000313" key="5">
    <source>
        <dbReference type="EMBL" id="KAB7506597.1"/>
    </source>
</evidence>
<comment type="similarity">
    <text evidence="1">Belongs to the guanylate kinase family.</text>
</comment>
<dbReference type="AlphaFoldDB" id="A0A5N5TKB9"/>
<name>A0A5N5TKB9_9CRUS</name>